<dbReference type="GO" id="GO:0006308">
    <property type="term" value="P:DNA catabolic process"/>
    <property type="evidence" value="ECO:0007669"/>
    <property type="project" value="UniProtKB-UniRule"/>
</dbReference>
<dbReference type="GO" id="GO:0008855">
    <property type="term" value="F:exodeoxyribonuclease VII activity"/>
    <property type="evidence" value="ECO:0007669"/>
    <property type="project" value="UniProtKB-UniRule"/>
</dbReference>
<evidence type="ECO:0000256" key="3">
    <source>
        <dbReference type="ARBA" id="ARBA00022722"/>
    </source>
</evidence>
<dbReference type="Pfam" id="PF02609">
    <property type="entry name" value="Exonuc_VII_S"/>
    <property type="match status" value="1"/>
</dbReference>
<comment type="subcellular location">
    <subcellularLocation>
        <location evidence="6">Cytoplasm</location>
    </subcellularLocation>
</comment>
<dbReference type="InterPro" id="IPR037004">
    <property type="entry name" value="Exonuc_VII_ssu_sf"/>
</dbReference>
<evidence type="ECO:0000256" key="6">
    <source>
        <dbReference type="HAMAP-Rule" id="MF_00337"/>
    </source>
</evidence>
<keyword evidence="8" id="KW-1185">Reference proteome</keyword>
<dbReference type="SUPFAM" id="SSF116842">
    <property type="entry name" value="XseB-like"/>
    <property type="match status" value="1"/>
</dbReference>
<name>A0A1N7J4D5_9GAMM</name>
<dbReference type="GO" id="GO:0009318">
    <property type="term" value="C:exodeoxyribonuclease VII complex"/>
    <property type="evidence" value="ECO:0007669"/>
    <property type="project" value="UniProtKB-UniRule"/>
</dbReference>
<dbReference type="NCBIfam" id="TIGR01280">
    <property type="entry name" value="xseB"/>
    <property type="match status" value="1"/>
</dbReference>
<reference evidence="8" key="1">
    <citation type="submission" date="2017-01" db="EMBL/GenBank/DDBJ databases">
        <authorList>
            <person name="Varghese N."/>
            <person name="Submissions S."/>
        </authorList>
    </citation>
    <scope>NUCLEOTIDE SEQUENCE [LARGE SCALE GENOMIC DNA]</scope>
    <source>
        <strain evidence="8">DSM 22306</strain>
    </source>
</reference>
<keyword evidence="2 6" id="KW-0963">Cytoplasm</keyword>
<dbReference type="PANTHER" id="PTHR34137:SF1">
    <property type="entry name" value="EXODEOXYRIBONUCLEASE 7 SMALL SUBUNIT"/>
    <property type="match status" value="1"/>
</dbReference>
<accession>A0A1N7J4D5</accession>
<proteinExistence type="inferred from homology"/>
<dbReference type="HAMAP" id="MF_00337">
    <property type="entry name" value="Exonuc_7_S"/>
    <property type="match status" value="1"/>
</dbReference>
<comment type="catalytic activity">
    <reaction evidence="6">
        <text>Exonucleolytic cleavage in either 5'- to 3'- or 3'- to 5'-direction to yield nucleoside 5'-phosphates.</text>
        <dbReference type="EC" id="3.1.11.6"/>
    </reaction>
</comment>
<dbReference type="PANTHER" id="PTHR34137">
    <property type="entry name" value="EXODEOXYRIBONUCLEASE 7 SMALL SUBUNIT"/>
    <property type="match status" value="1"/>
</dbReference>
<evidence type="ECO:0000313" key="8">
    <source>
        <dbReference type="Proteomes" id="UP000185999"/>
    </source>
</evidence>
<organism evidence="7 8">
    <name type="scientific">Neptunomonas antarctica</name>
    <dbReference type="NCBI Taxonomy" id="619304"/>
    <lineage>
        <taxon>Bacteria</taxon>
        <taxon>Pseudomonadati</taxon>
        <taxon>Pseudomonadota</taxon>
        <taxon>Gammaproteobacteria</taxon>
        <taxon>Oceanospirillales</taxon>
        <taxon>Oceanospirillaceae</taxon>
        <taxon>Neptunomonas</taxon>
    </lineage>
</organism>
<comment type="similarity">
    <text evidence="1 6">Belongs to the XseB family.</text>
</comment>
<gene>
    <name evidence="6" type="primary">xseB</name>
    <name evidence="7" type="ORF">SAMN05421760_101574</name>
</gene>
<dbReference type="PIRSF" id="PIRSF006488">
    <property type="entry name" value="Exonuc_VII_S"/>
    <property type="match status" value="1"/>
</dbReference>
<dbReference type="EC" id="3.1.11.6" evidence="6"/>
<protein>
    <recommendedName>
        <fullName evidence="6">Exodeoxyribonuclease 7 small subunit</fullName>
        <ecNumber evidence="6">3.1.11.6</ecNumber>
    </recommendedName>
    <alternativeName>
        <fullName evidence="6">Exodeoxyribonuclease VII small subunit</fullName>
        <shortName evidence="6">Exonuclease VII small subunit</shortName>
    </alternativeName>
</protein>
<dbReference type="Gene3D" id="1.10.287.1040">
    <property type="entry name" value="Exonuclease VII, small subunit"/>
    <property type="match status" value="1"/>
</dbReference>
<keyword evidence="3 6" id="KW-0540">Nuclease</keyword>
<evidence type="ECO:0000256" key="4">
    <source>
        <dbReference type="ARBA" id="ARBA00022801"/>
    </source>
</evidence>
<comment type="function">
    <text evidence="6">Bidirectionally degrades single-stranded DNA into large acid-insoluble oligonucleotides, which are then degraded further into small acid-soluble oligonucleotides.</text>
</comment>
<dbReference type="Proteomes" id="UP000185999">
    <property type="component" value="Unassembled WGS sequence"/>
</dbReference>
<evidence type="ECO:0000313" key="7">
    <source>
        <dbReference type="EMBL" id="SIS44081.1"/>
    </source>
</evidence>
<keyword evidence="4 6" id="KW-0378">Hydrolase</keyword>
<evidence type="ECO:0000256" key="5">
    <source>
        <dbReference type="ARBA" id="ARBA00022839"/>
    </source>
</evidence>
<dbReference type="STRING" id="619304.SAMN05421760_101574"/>
<comment type="subunit">
    <text evidence="6">Heterooligomer composed of large and small subunits.</text>
</comment>
<dbReference type="AlphaFoldDB" id="A0A1N7J4D5"/>
<dbReference type="RefSeq" id="WP_054342752.1">
    <property type="nucleotide sequence ID" value="NZ_FTOE01000001.1"/>
</dbReference>
<dbReference type="InterPro" id="IPR003761">
    <property type="entry name" value="Exonuc_VII_S"/>
</dbReference>
<dbReference type="NCBIfam" id="NF002140">
    <property type="entry name" value="PRK00977.1-4"/>
    <property type="match status" value="1"/>
</dbReference>
<dbReference type="GO" id="GO:0005829">
    <property type="term" value="C:cytosol"/>
    <property type="evidence" value="ECO:0007669"/>
    <property type="project" value="TreeGrafter"/>
</dbReference>
<sequence>MPRKKKTPDFETSLAELESLVTQMEQGDLTLEASLSTFEEGIKLTRECQTMLDQAEQKVLILTSQNGELQTEPFQIEQE</sequence>
<evidence type="ECO:0000256" key="2">
    <source>
        <dbReference type="ARBA" id="ARBA00022490"/>
    </source>
</evidence>
<keyword evidence="5 6" id="KW-0269">Exonuclease</keyword>
<evidence type="ECO:0000256" key="1">
    <source>
        <dbReference type="ARBA" id="ARBA00009998"/>
    </source>
</evidence>
<dbReference type="OrthoDB" id="9801128at2"/>
<dbReference type="EMBL" id="FTOE01000001">
    <property type="protein sequence ID" value="SIS44081.1"/>
    <property type="molecule type" value="Genomic_DNA"/>
</dbReference>